<dbReference type="InterPro" id="IPR015495">
    <property type="entry name" value="Myb_TF_plants"/>
</dbReference>
<dbReference type="InterPro" id="IPR017930">
    <property type="entry name" value="Myb_dom"/>
</dbReference>
<keyword evidence="10" id="KW-1185">Reference proteome</keyword>
<evidence type="ECO:0000256" key="4">
    <source>
        <dbReference type="ARBA" id="ARBA00023163"/>
    </source>
</evidence>
<dbReference type="PANTHER" id="PTHR47999">
    <property type="entry name" value="TRANSCRIPTION FACTOR MYB8-RELATED-RELATED"/>
    <property type="match status" value="1"/>
</dbReference>
<keyword evidence="4" id="KW-0804">Transcription</keyword>
<comment type="subcellular location">
    <subcellularLocation>
        <location evidence="1">Nucleus</location>
    </subcellularLocation>
</comment>
<evidence type="ECO:0000256" key="6">
    <source>
        <dbReference type="SAM" id="MobiDB-lite"/>
    </source>
</evidence>
<feature type="domain" description="Myb-like" evidence="7">
    <location>
        <begin position="9"/>
        <end position="61"/>
    </location>
</feature>
<dbReference type="Proteomes" id="UP000250235">
    <property type="component" value="Unassembled WGS sequence"/>
</dbReference>
<dbReference type="SMART" id="SM00717">
    <property type="entry name" value="SANT"/>
    <property type="match status" value="2"/>
</dbReference>
<dbReference type="PROSITE" id="PS51294">
    <property type="entry name" value="HTH_MYB"/>
    <property type="match status" value="2"/>
</dbReference>
<evidence type="ECO:0000259" key="7">
    <source>
        <dbReference type="PROSITE" id="PS50090"/>
    </source>
</evidence>
<dbReference type="InterPro" id="IPR009057">
    <property type="entry name" value="Homeodomain-like_sf"/>
</dbReference>
<evidence type="ECO:0000259" key="8">
    <source>
        <dbReference type="PROSITE" id="PS51294"/>
    </source>
</evidence>
<dbReference type="PANTHER" id="PTHR47999:SF91">
    <property type="entry name" value="TRANSCRIPTION FACTOR MYB111"/>
    <property type="match status" value="1"/>
</dbReference>
<feature type="domain" description="Myb-like" evidence="7">
    <location>
        <begin position="62"/>
        <end position="112"/>
    </location>
</feature>
<dbReference type="PROSITE" id="PS50090">
    <property type="entry name" value="MYB_LIKE"/>
    <property type="match status" value="2"/>
</dbReference>
<dbReference type="EMBL" id="KV014932">
    <property type="protein sequence ID" value="KZV21150.1"/>
    <property type="molecule type" value="Genomic_DNA"/>
</dbReference>
<gene>
    <name evidence="9" type="ORF">F511_27421</name>
</gene>
<evidence type="ECO:0000256" key="5">
    <source>
        <dbReference type="ARBA" id="ARBA00023242"/>
    </source>
</evidence>
<evidence type="ECO:0000256" key="1">
    <source>
        <dbReference type="ARBA" id="ARBA00004123"/>
    </source>
</evidence>
<dbReference type="GO" id="GO:0003677">
    <property type="term" value="F:DNA binding"/>
    <property type="evidence" value="ECO:0007669"/>
    <property type="project" value="UniProtKB-KW"/>
</dbReference>
<dbReference type="AlphaFoldDB" id="A0A2Z7AJ33"/>
<keyword evidence="5" id="KW-0539">Nucleus</keyword>
<dbReference type="FunFam" id="1.10.10.60:FF:000121">
    <property type="entry name" value="Myb transcription factor"/>
    <property type="match status" value="1"/>
</dbReference>
<dbReference type="GO" id="GO:0005634">
    <property type="term" value="C:nucleus"/>
    <property type="evidence" value="ECO:0007669"/>
    <property type="project" value="UniProtKB-SubCell"/>
</dbReference>
<dbReference type="InterPro" id="IPR001005">
    <property type="entry name" value="SANT/Myb"/>
</dbReference>
<sequence length="324" mass="36512">MGRTLCCEKTGLNKGKWTAEEDEKLITYIKENGQGSWRSLPKNAGLLRCGKSCRLRWMNYLRDDVKRGNFSAQEEETIVKLHKTLGNKWSLIASHLPGRTDNEIKNYWNSHLSRRIYRYRSIGALTEADLIELMVRVNKRRATGVARGVPKKFPAVEKHANMEMAGSDSPTGGANVGSTGTAEDEDWCPRDPFENDEMRGVNTSTASLYGTSELFVSPNEVMEGEDFGLWDGLDDGVLMHVELISEGCGVGDKSEDEDMMIIDKDLKGKGTVNEKECGDWWLDIENMGFHACFSPTIPYYNDEGIRWEANSGGEEFNLWNLEMN</sequence>
<keyword evidence="3" id="KW-0238">DNA-binding</keyword>
<organism evidence="9 10">
    <name type="scientific">Dorcoceras hygrometricum</name>
    <dbReference type="NCBI Taxonomy" id="472368"/>
    <lineage>
        <taxon>Eukaryota</taxon>
        <taxon>Viridiplantae</taxon>
        <taxon>Streptophyta</taxon>
        <taxon>Embryophyta</taxon>
        <taxon>Tracheophyta</taxon>
        <taxon>Spermatophyta</taxon>
        <taxon>Magnoliopsida</taxon>
        <taxon>eudicotyledons</taxon>
        <taxon>Gunneridae</taxon>
        <taxon>Pentapetalae</taxon>
        <taxon>asterids</taxon>
        <taxon>lamiids</taxon>
        <taxon>Lamiales</taxon>
        <taxon>Gesneriaceae</taxon>
        <taxon>Didymocarpoideae</taxon>
        <taxon>Trichosporeae</taxon>
        <taxon>Loxocarpinae</taxon>
        <taxon>Dorcoceras</taxon>
    </lineage>
</organism>
<evidence type="ECO:0000313" key="9">
    <source>
        <dbReference type="EMBL" id="KZV21150.1"/>
    </source>
</evidence>
<feature type="compositionally biased region" description="Polar residues" evidence="6">
    <location>
        <begin position="168"/>
        <end position="181"/>
    </location>
</feature>
<evidence type="ECO:0000313" key="10">
    <source>
        <dbReference type="Proteomes" id="UP000250235"/>
    </source>
</evidence>
<keyword evidence="2" id="KW-0805">Transcription regulation</keyword>
<reference evidence="9 10" key="1">
    <citation type="journal article" date="2015" name="Proc. Natl. Acad. Sci. U.S.A.">
        <title>The resurrection genome of Boea hygrometrica: A blueprint for survival of dehydration.</title>
        <authorList>
            <person name="Xiao L."/>
            <person name="Yang G."/>
            <person name="Zhang L."/>
            <person name="Yang X."/>
            <person name="Zhao S."/>
            <person name="Ji Z."/>
            <person name="Zhou Q."/>
            <person name="Hu M."/>
            <person name="Wang Y."/>
            <person name="Chen M."/>
            <person name="Xu Y."/>
            <person name="Jin H."/>
            <person name="Xiao X."/>
            <person name="Hu G."/>
            <person name="Bao F."/>
            <person name="Hu Y."/>
            <person name="Wan P."/>
            <person name="Li L."/>
            <person name="Deng X."/>
            <person name="Kuang T."/>
            <person name="Xiang C."/>
            <person name="Zhu J.K."/>
            <person name="Oliver M.J."/>
            <person name="He Y."/>
        </authorList>
    </citation>
    <scope>NUCLEOTIDE SEQUENCE [LARGE SCALE GENOMIC DNA]</scope>
    <source>
        <strain evidence="10">cv. XS01</strain>
    </source>
</reference>
<proteinExistence type="predicted"/>
<dbReference type="OrthoDB" id="2143914at2759"/>
<name>A0A2Z7AJ33_9LAMI</name>
<dbReference type="Pfam" id="PF00249">
    <property type="entry name" value="Myb_DNA-binding"/>
    <property type="match status" value="2"/>
</dbReference>
<dbReference type="SUPFAM" id="SSF46689">
    <property type="entry name" value="Homeodomain-like"/>
    <property type="match status" value="1"/>
</dbReference>
<evidence type="ECO:0000256" key="3">
    <source>
        <dbReference type="ARBA" id="ARBA00023125"/>
    </source>
</evidence>
<feature type="domain" description="HTH myb-type" evidence="8">
    <location>
        <begin position="62"/>
        <end position="116"/>
    </location>
</feature>
<dbReference type="CDD" id="cd00167">
    <property type="entry name" value="SANT"/>
    <property type="match status" value="2"/>
</dbReference>
<dbReference type="Gene3D" id="1.10.10.60">
    <property type="entry name" value="Homeodomain-like"/>
    <property type="match status" value="2"/>
</dbReference>
<evidence type="ECO:0000256" key="2">
    <source>
        <dbReference type="ARBA" id="ARBA00023015"/>
    </source>
</evidence>
<protein>
    <submittedName>
        <fullName evidence="9">Uncharacterized protein</fullName>
    </submittedName>
</protein>
<feature type="domain" description="HTH myb-type" evidence="8">
    <location>
        <begin position="9"/>
        <end position="61"/>
    </location>
</feature>
<accession>A0A2Z7AJ33</accession>
<feature type="region of interest" description="Disordered" evidence="6">
    <location>
        <begin position="163"/>
        <end position="186"/>
    </location>
</feature>